<sequence length="131" mass="15144">MPLFMGKGSRKCSETAAQRARDMWIARLASDNLLLGEEGASAPTMGDVDSLIEWNTSSDTRHGHPKRLSNDAPVSQQLKRQHIRAWKKSINDCRTTLKRVKLWPCMYCLHYIDYKSRPINSRFFCRRSECL</sequence>
<evidence type="ECO:0000313" key="2">
    <source>
        <dbReference type="Proteomes" id="UP001199106"/>
    </source>
</evidence>
<dbReference type="Proteomes" id="UP001199106">
    <property type="component" value="Unassembled WGS sequence"/>
</dbReference>
<comment type="caution">
    <text evidence="1">The sequence shown here is derived from an EMBL/GenBank/DDBJ whole genome shotgun (WGS) entry which is preliminary data.</text>
</comment>
<name>A0AAD4FBZ5_9PLEO</name>
<organism evidence="1 2">
    <name type="scientific">Alternaria panax</name>
    <dbReference type="NCBI Taxonomy" id="48097"/>
    <lineage>
        <taxon>Eukaryota</taxon>
        <taxon>Fungi</taxon>
        <taxon>Dikarya</taxon>
        <taxon>Ascomycota</taxon>
        <taxon>Pezizomycotina</taxon>
        <taxon>Dothideomycetes</taxon>
        <taxon>Pleosporomycetidae</taxon>
        <taxon>Pleosporales</taxon>
        <taxon>Pleosporineae</taxon>
        <taxon>Pleosporaceae</taxon>
        <taxon>Alternaria</taxon>
        <taxon>Alternaria sect. Panax</taxon>
    </lineage>
</organism>
<evidence type="ECO:0000313" key="1">
    <source>
        <dbReference type="EMBL" id="KAG9186406.1"/>
    </source>
</evidence>
<gene>
    <name evidence="1" type="ORF">G6011_02962</name>
</gene>
<dbReference type="AlphaFoldDB" id="A0AAD4FBZ5"/>
<reference evidence="1" key="1">
    <citation type="submission" date="2021-07" db="EMBL/GenBank/DDBJ databases">
        <title>Genome Resource of American Ginseng Black Spot Pathogen Alternaria panax.</title>
        <authorList>
            <person name="Qiu C."/>
            <person name="Wang W."/>
            <person name="Liu Z."/>
        </authorList>
    </citation>
    <scope>NUCLEOTIDE SEQUENCE</scope>
    <source>
        <strain evidence="1">BNCC115425</strain>
    </source>
</reference>
<dbReference type="EMBL" id="JAANER010000009">
    <property type="protein sequence ID" value="KAG9186406.1"/>
    <property type="molecule type" value="Genomic_DNA"/>
</dbReference>
<keyword evidence="2" id="KW-1185">Reference proteome</keyword>
<proteinExistence type="predicted"/>
<accession>A0AAD4FBZ5</accession>
<protein>
    <submittedName>
        <fullName evidence="1">Uncharacterized protein</fullName>
    </submittedName>
</protein>